<evidence type="ECO:0000256" key="4">
    <source>
        <dbReference type="ARBA" id="ARBA00022692"/>
    </source>
</evidence>
<dbReference type="RefSeq" id="XP_025348597.1">
    <property type="nucleotide sequence ID" value="XM_025489869.1"/>
</dbReference>
<dbReference type="PRINTS" id="PR01036">
    <property type="entry name" value="TCRTETB"/>
</dbReference>
<dbReference type="InterPro" id="IPR020846">
    <property type="entry name" value="MFS_dom"/>
</dbReference>
<reference evidence="9 10" key="1">
    <citation type="journal article" date="2018" name="Mol. Biol. Evol.">
        <title>Broad Genomic Sampling Reveals a Smut Pathogenic Ancestry of the Fungal Clade Ustilaginomycotina.</title>
        <authorList>
            <person name="Kijpornyongpan T."/>
            <person name="Mondo S.J."/>
            <person name="Barry K."/>
            <person name="Sandor L."/>
            <person name="Lee J."/>
            <person name="Lipzen A."/>
            <person name="Pangilinan J."/>
            <person name="LaButti K."/>
            <person name="Hainaut M."/>
            <person name="Henrissat B."/>
            <person name="Grigoriev I.V."/>
            <person name="Spatafora J.W."/>
            <person name="Aime M.C."/>
        </authorList>
    </citation>
    <scope>NUCLEOTIDE SEQUENCE [LARGE SCALE GENOMIC DNA]</scope>
    <source>
        <strain evidence="9 10">MCA 4718</strain>
    </source>
</reference>
<feature type="transmembrane region" description="Helical" evidence="7">
    <location>
        <begin position="280"/>
        <end position="299"/>
    </location>
</feature>
<dbReference type="OrthoDB" id="10021397at2759"/>
<feature type="transmembrane region" description="Helical" evidence="7">
    <location>
        <begin position="319"/>
        <end position="339"/>
    </location>
</feature>
<dbReference type="InterPro" id="IPR036259">
    <property type="entry name" value="MFS_trans_sf"/>
</dbReference>
<dbReference type="SUPFAM" id="SSF103473">
    <property type="entry name" value="MFS general substrate transporter"/>
    <property type="match status" value="1"/>
</dbReference>
<dbReference type="PANTHER" id="PTHR23501:SF102">
    <property type="entry name" value="DRUG TRANSPORTER, PUTATIVE (AFU_ORTHOLOGUE AFUA_3G08530)-RELATED"/>
    <property type="match status" value="1"/>
</dbReference>
<gene>
    <name evidence="9" type="ORF">BCV69DRAFT_233673</name>
</gene>
<dbReference type="EMBL" id="KZ819325">
    <property type="protein sequence ID" value="PWN21437.1"/>
    <property type="molecule type" value="Genomic_DNA"/>
</dbReference>
<dbReference type="InterPro" id="IPR011701">
    <property type="entry name" value="MFS"/>
</dbReference>
<evidence type="ECO:0000313" key="10">
    <source>
        <dbReference type="Proteomes" id="UP000245942"/>
    </source>
</evidence>
<dbReference type="Gene3D" id="1.20.1250.20">
    <property type="entry name" value="MFS general substrate transporter like domains"/>
    <property type="match status" value="1"/>
</dbReference>
<organism evidence="9 10">
    <name type="scientific">Pseudomicrostroma glucosiphilum</name>
    <dbReference type="NCBI Taxonomy" id="1684307"/>
    <lineage>
        <taxon>Eukaryota</taxon>
        <taxon>Fungi</taxon>
        <taxon>Dikarya</taxon>
        <taxon>Basidiomycota</taxon>
        <taxon>Ustilaginomycotina</taxon>
        <taxon>Exobasidiomycetes</taxon>
        <taxon>Microstromatales</taxon>
        <taxon>Microstromatales incertae sedis</taxon>
        <taxon>Pseudomicrostroma</taxon>
    </lineage>
</organism>
<feature type="transmembrane region" description="Helical" evidence="7">
    <location>
        <begin position="351"/>
        <end position="374"/>
    </location>
</feature>
<dbReference type="PROSITE" id="PS50850">
    <property type="entry name" value="MFS"/>
    <property type="match status" value="1"/>
</dbReference>
<dbReference type="PANTHER" id="PTHR23501">
    <property type="entry name" value="MAJOR FACILITATOR SUPERFAMILY"/>
    <property type="match status" value="1"/>
</dbReference>
<feature type="transmembrane region" description="Helical" evidence="7">
    <location>
        <begin position="208"/>
        <end position="225"/>
    </location>
</feature>
<feature type="non-terminal residue" evidence="9">
    <location>
        <position position="506"/>
    </location>
</feature>
<keyword evidence="10" id="KW-1185">Reference proteome</keyword>
<dbReference type="Pfam" id="PF07690">
    <property type="entry name" value="MFS_1"/>
    <property type="match status" value="1"/>
</dbReference>
<comment type="subcellular location">
    <subcellularLocation>
        <location evidence="1">Endomembrane system</location>
        <topology evidence="1">Multi-pass membrane protein</topology>
    </subcellularLocation>
</comment>
<feature type="transmembrane region" description="Helical" evidence="7">
    <location>
        <begin position="478"/>
        <end position="499"/>
    </location>
</feature>
<comment type="similarity">
    <text evidence="2">Belongs to the major facilitator superfamily.</text>
</comment>
<evidence type="ECO:0000256" key="2">
    <source>
        <dbReference type="ARBA" id="ARBA00008335"/>
    </source>
</evidence>
<sequence length="506" mass="54177">ERQVIPKNNLPVVFLGLMLSVSLAALDQTIVSTALPTINRDLNGSAAAYTWIASAYLMAAAVVVPLYGRLSNLVGRKPLFFSAIALFLIGSALCGAAQNPTWICVSRAIQGLGGGGIIGLVQVTTSDIVPLEKRGAFQGLFGAVWGISSVIGPLIGGALTEYTALSWRWCFLINLPVGVIAAAIVFFFLKLNPTPKRPWRDMVHEFDFIGYVLLVAAIIIFIFGFTEAETQGFDQAVTIALIVVGGLLFPVAVGWSFYVERHLPRVRPILPPRIFKTRTTGLILVTVFIHGFVFFSYTYQLPIFFQAVLGSSALLSGVYMLPYALIGSIASLVSGVAVVKLGRWRPVYWWGWTFSIIGYSAMTAIGGNSTLAIVSGTSTLAALGYGCLFQVPLLGLMSAMPHSEMPSSTTTLALMRTMSGAVGIAVSQSIFTSRVTTLTGTIPGYTVPADPSQDIQGLKNLQPPALASEVTYEYGQALHLNFIILAPIIAVGFLCSLGVKGYSMQR</sequence>
<feature type="transmembrane region" description="Helical" evidence="7">
    <location>
        <begin position="412"/>
        <end position="431"/>
    </location>
</feature>
<dbReference type="AlphaFoldDB" id="A0A316U877"/>
<feature type="transmembrane region" description="Helical" evidence="7">
    <location>
        <begin position="166"/>
        <end position="188"/>
    </location>
</feature>
<protein>
    <submittedName>
        <fullName evidence="9">MFS general substrate transporter</fullName>
    </submittedName>
</protein>
<feature type="non-terminal residue" evidence="9">
    <location>
        <position position="1"/>
    </location>
</feature>
<evidence type="ECO:0000256" key="7">
    <source>
        <dbReference type="SAM" id="Phobius"/>
    </source>
</evidence>
<keyword evidence="5 7" id="KW-1133">Transmembrane helix</keyword>
<dbReference type="STRING" id="1684307.A0A316U877"/>
<feature type="transmembrane region" description="Helical" evidence="7">
    <location>
        <begin position="12"/>
        <end position="35"/>
    </location>
</feature>
<dbReference type="GO" id="GO:0005886">
    <property type="term" value="C:plasma membrane"/>
    <property type="evidence" value="ECO:0007669"/>
    <property type="project" value="TreeGrafter"/>
</dbReference>
<feature type="transmembrane region" description="Helical" evidence="7">
    <location>
        <begin position="47"/>
        <end position="67"/>
    </location>
</feature>
<feature type="transmembrane region" description="Helical" evidence="7">
    <location>
        <begin position="136"/>
        <end position="160"/>
    </location>
</feature>
<dbReference type="FunFam" id="1.20.1720.10:FF:000013">
    <property type="entry name" value="Related to multidrug resistance proteins"/>
    <property type="match status" value="1"/>
</dbReference>
<feature type="domain" description="Major facilitator superfamily (MFS) profile" evidence="8">
    <location>
        <begin position="13"/>
        <end position="504"/>
    </location>
</feature>
<feature type="transmembrane region" description="Helical" evidence="7">
    <location>
        <begin position="79"/>
        <end position="99"/>
    </location>
</feature>
<keyword evidence="4 7" id="KW-0812">Transmembrane</keyword>
<evidence type="ECO:0000256" key="6">
    <source>
        <dbReference type="ARBA" id="ARBA00023136"/>
    </source>
</evidence>
<name>A0A316U877_9BASI</name>
<accession>A0A316U877</accession>
<proteinExistence type="inferred from homology"/>
<evidence type="ECO:0000256" key="1">
    <source>
        <dbReference type="ARBA" id="ARBA00004127"/>
    </source>
</evidence>
<dbReference type="Gene3D" id="1.20.1720.10">
    <property type="entry name" value="Multidrug resistance protein D"/>
    <property type="match status" value="1"/>
</dbReference>
<dbReference type="GO" id="GO:0012505">
    <property type="term" value="C:endomembrane system"/>
    <property type="evidence" value="ECO:0007669"/>
    <property type="project" value="UniProtKB-SubCell"/>
</dbReference>
<feature type="transmembrane region" description="Helical" evidence="7">
    <location>
        <begin position="237"/>
        <end position="259"/>
    </location>
</feature>
<dbReference type="Proteomes" id="UP000245942">
    <property type="component" value="Unassembled WGS sequence"/>
</dbReference>
<dbReference type="GO" id="GO:0022857">
    <property type="term" value="F:transmembrane transporter activity"/>
    <property type="evidence" value="ECO:0007669"/>
    <property type="project" value="InterPro"/>
</dbReference>
<feature type="transmembrane region" description="Helical" evidence="7">
    <location>
        <begin position="105"/>
        <end position="124"/>
    </location>
</feature>
<feature type="transmembrane region" description="Helical" evidence="7">
    <location>
        <begin position="380"/>
        <end position="400"/>
    </location>
</feature>
<dbReference type="CDD" id="cd17502">
    <property type="entry name" value="MFS_Azr1_MDR_like"/>
    <property type="match status" value="1"/>
</dbReference>
<keyword evidence="3" id="KW-0813">Transport</keyword>
<evidence type="ECO:0000256" key="3">
    <source>
        <dbReference type="ARBA" id="ARBA00022448"/>
    </source>
</evidence>
<evidence type="ECO:0000313" key="9">
    <source>
        <dbReference type="EMBL" id="PWN21437.1"/>
    </source>
</evidence>
<keyword evidence="6 7" id="KW-0472">Membrane</keyword>
<dbReference type="GeneID" id="37011603"/>
<evidence type="ECO:0000256" key="5">
    <source>
        <dbReference type="ARBA" id="ARBA00022989"/>
    </source>
</evidence>
<evidence type="ECO:0000259" key="8">
    <source>
        <dbReference type="PROSITE" id="PS50850"/>
    </source>
</evidence>